<evidence type="ECO:0000313" key="1">
    <source>
        <dbReference type="EMBL" id="AEK30039.1"/>
    </source>
</evidence>
<dbReference type="RefSeq" id="WP_004218824.1">
    <property type="nucleotide sequence ID" value="NC_017215.1"/>
</dbReference>
<gene>
    <name evidence="1" type="ORF">BALAC2494_00552</name>
</gene>
<evidence type="ECO:0000313" key="2">
    <source>
        <dbReference type="Proteomes" id="UP000008394"/>
    </source>
</evidence>
<accession>A0A806FJF6</accession>
<dbReference type="AlphaFoldDB" id="A0A806FJF6"/>
<organism evidence="1 2">
    <name type="scientific">Bifidobacterium animalis subsp. lactis CNCM I-2494</name>
    <dbReference type="NCBI Taxonomy" id="1042403"/>
    <lineage>
        <taxon>Bacteria</taxon>
        <taxon>Bacillati</taxon>
        <taxon>Actinomycetota</taxon>
        <taxon>Actinomycetes</taxon>
        <taxon>Bifidobacteriales</taxon>
        <taxon>Bifidobacteriaceae</taxon>
        <taxon>Bifidobacterium</taxon>
    </lineage>
</organism>
<dbReference type="EMBL" id="CP002915">
    <property type="protein sequence ID" value="AEK30039.1"/>
    <property type="molecule type" value="Genomic_DNA"/>
</dbReference>
<protein>
    <submittedName>
        <fullName evidence="1">Phage-related protein</fullName>
    </submittedName>
</protein>
<name>A0A806FJF6_BIFAN</name>
<reference evidence="1 2" key="1">
    <citation type="journal article" date="2011" name="J. Bacteriol.">
        <title>Genome Sequence of the Probiotic Strain Bifidobacterium animalis subsp. lactis CNCM I-2494.</title>
        <authorList>
            <person name="Chervaux C."/>
            <person name="Grimaldi C."/>
            <person name="Bolotin A."/>
            <person name="Quinquis B."/>
            <person name="Legrain-Raspaud S."/>
            <person name="van Hylckama Vlieg J.E."/>
            <person name="Denariaz G."/>
            <person name="Smokvina T."/>
        </authorList>
    </citation>
    <scope>NUCLEOTIDE SEQUENCE [LARGE SCALE GENOMIC DNA]</scope>
    <source>
        <strain evidence="1 2">CNCM I-2494</strain>
    </source>
</reference>
<dbReference type="Proteomes" id="UP000008394">
    <property type="component" value="Chromosome"/>
</dbReference>
<dbReference type="GeneID" id="29696547"/>
<sequence length="170" mass="18780">MLASDVARHIVAHYGDAWFLTNLKLNLLVYWCQVGALRDAGAPLFADEIAVGECGPVIPAIWAEYEAFGSRMIRLRDEWQVKALGENTESLVASVMRELGWLTAADLLNLSNHPDGAWNAAREQGYESISVSHIAGSADMRREVSERTLAACVDGVERKYPNALRLLEHS</sequence>
<dbReference type="KEGG" id="bnm:BALAC2494_00552"/>
<proteinExistence type="predicted"/>